<accession>A0A376E4K7</accession>
<gene>
    <name evidence="1" type="ORF">NCTC13533_03093</name>
</gene>
<sequence length="98" mass="11593">MRLQFLELERRFGKDIKDTSRSRNVLAGIVQSPIAIENCYKMNEKQWLNAFKHYSTERDHFAEDYLKGGRQELATAFKSTVKQFPNEDKLRIIEKVVK</sequence>
<dbReference type="Proteomes" id="UP000255224">
    <property type="component" value="Unassembled WGS sequence"/>
</dbReference>
<evidence type="ECO:0000313" key="2">
    <source>
        <dbReference type="Proteomes" id="UP000255224"/>
    </source>
</evidence>
<evidence type="ECO:0000313" key="1">
    <source>
        <dbReference type="EMBL" id="STD01274.1"/>
    </source>
</evidence>
<organism evidence="1 2">
    <name type="scientific">Chryseobacterium carnipullorum</name>
    <dbReference type="NCBI Taxonomy" id="1124835"/>
    <lineage>
        <taxon>Bacteria</taxon>
        <taxon>Pseudomonadati</taxon>
        <taxon>Bacteroidota</taxon>
        <taxon>Flavobacteriia</taxon>
        <taxon>Flavobacteriales</taxon>
        <taxon>Weeksellaceae</taxon>
        <taxon>Chryseobacterium group</taxon>
        <taxon>Chryseobacterium</taxon>
    </lineage>
</organism>
<dbReference type="AlphaFoldDB" id="A0A376E4K7"/>
<protein>
    <submittedName>
        <fullName evidence="1">Uncharacterized protein</fullName>
    </submittedName>
</protein>
<dbReference type="EMBL" id="UFVQ01000003">
    <property type="protein sequence ID" value="STD01274.1"/>
    <property type="molecule type" value="Genomic_DNA"/>
</dbReference>
<dbReference type="RefSeq" id="WP_128124912.1">
    <property type="nucleotide sequence ID" value="NZ_UFVQ01000003.1"/>
</dbReference>
<reference evidence="1 2" key="1">
    <citation type="submission" date="2018-06" db="EMBL/GenBank/DDBJ databases">
        <authorList>
            <consortium name="Pathogen Informatics"/>
            <person name="Doyle S."/>
        </authorList>
    </citation>
    <scope>NUCLEOTIDE SEQUENCE [LARGE SCALE GENOMIC DNA]</scope>
    <source>
        <strain evidence="1 2">NCTC13533</strain>
    </source>
</reference>
<name>A0A376E4K7_CHRCU</name>
<proteinExistence type="predicted"/>